<protein>
    <submittedName>
        <fullName evidence="9">Magnesium/proton exchanger isoform X1</fullName>
    </submittedName>
</protein>
<dbReference type="GO" id="GO:0016020">
    <property type="term" value="C:membrane"/>
    <property type="evidence" value="ECO:0007669"/>
    <property type="project" value="InterPro"/>
</dbReference>
<organism evidence="9 10">
    <name type="scientific">Tripterygium wilfordii</name>
    <name type="common">Thunder God vine</name>
    <dbReference type="NCBI Taxonomy" id="458696"/>
    <lineage>
        <taxon>Eukaryota</taxon>
        <taxon>Viridiplantae</taxon>
        <taxon>Streptophyta</taxon>
        <taxon>Embryophyta</taxon>
        <taxon>Tracheophyta</taxon>
        <taxon>Spermatophyta</taxon>
        <taxon>Magnoliopsida</taxon>
        <taxon>eudicotyledons</taxon>
        <taxon>Gunneridae</taxon>
        <taxon>Pentapetalae</taxon>
        <taxon>rosids</taxon>
        <taxon>fabids</taxon>
        <taxon>Celastrales</taxon>
        <taxon>Celastraceae</taxon>
        <taxon>Tripterygium</taxon>
    </lineage>
</organism>
<keyword evidence="3 7" id="KW-0812">Transmembrane</keyword>
<feature type="domain" description="Sodium/calcium exchanger membrane region" evidence="8">
    <location>
        <begin position="45"/>
        <end position="217"/>
    </location>
</feature>
<feature type="transmembrane region" description="Helical" evidence="7">
    <location>
        <begin position="479"/>
        <end position="502"/>
    </location>
</feature>
<keyword evidence="2" id="KW-0813">Transport</keyword>
<feature type="transmembrane region" description="Helical" evidence="7">
    <location>
        <begin position="394"/>
        <end position="414"/>
    </location>
</feature>
<feature type="transmembrane region" description="Helical" evidence="7">
    <location>
        <begin position="42"/>
        <end position="64"/>
    </location>
</feature>
<dbReference type="Pfam" id="PF01699">
    <property type="entry name" value="Na_Ca_ex"/>
    <property type="match status" value="2"/>
</dbReference>
<feature type="domain" description="Sodium/calcium exchanger membrane region" evidence="8">
    <location>
        <begin position="370"/>
        <end position="533"/>
    </location>
</feature>
<dbReference type="Gene3D" id="1.20.1420.30">
    <property type="entry name" value="NCX, central ion-binding region"/>
    <property type="match status" value="2"/>
</dbReference>
<dbReference type="OrthoDB" id="2127281at2759"/>
<proteinExistence type="predicted"/>
<dbReference type="InParanoid" id="A0A7J7CET1"/>
<evidence type="ECO:0000256" key="5">
    <source>
        <dbReference type="ARBA" id="ARBA00023065"/>
    </source>
</evidence>
<reference evidence="9 10" key="1">
    <citation type="journal article" date="2020" name="Nat. Commun.">
        <title>Genome of Tripterygium wilfordii and identification of cytochrome P450 involved in triptolide biosynthesis.</title>
        <authorList>
            <person name="Tu L."/>
            <person name="Su P."/>
            <person name="Zhang Z."/>
            <person name="Gao L."/>
            <person name="Wang J."/>
            <person name="Hu T."/>
            <person name="Zhou J."/>
            <person name="Zhang Y."/>
            <person name="Zhao Y."/>
            <person name="Liu Y."/>
            <person name="Song Y."/>
            <person name="Tong Y."/>
            <person name="Lu Y."/>
            <person name="Yang J."/>
            <person name="Xu C."/>
            <person name="Jia M."/>
            <person name="Peters R.J."/>
            <person name="Huang L."/>
            <person name="Gao W."/>
        </authorList>
    </citation>
    <scope>NUCLEOTIDE SEQUENCE [LARGE SCALE GENOMIC DNA]</scope>
    <source>
        <strain evidence="10">cv. XIE 37</strain>
        <tissue evidence="9">Leaf</tissue>
    </source>
</reference>
<sequence>MESVHRQTIESIIAVSNTSGEEKCESYLLFHGETALGEAFRAFLYFFGLAYCFIGLSAITSRFFRSMENVVKHSRKVIEIDPCTNAQVIRYEKVWNYTIADITLLAFGTSFPQISLATIDAIQNLGQPYAGGLGPGTLVGSAAFDLFAIHAVCVVVPRAGELKKISDIGVWLVELFWSFWAYVWLYIILEIWTPNVITLWEALLTVLQFGLLLIHAYAQDKRWPYLSFPFARTERPQEWVPEEETSPIPETVVHGDCSEIFQHGKGGNRDPVDIFSIHSNIESGPVYEKVPVNDDEAESSNKDCHKGPSENLHVLTLWKEQFEEAFKLESQESRKLDNIYLRIGRILWQLLLAPWRFLFAFVPPYHIAHGWIAFICSLLWISGIAYIVTKLTDIISCVTGINAYIIAFTALASGTSWPDLVASKIAAERQTTADSAIANITCSNSVNIYIGIGIPWLIDTAYNFFMYREPLRIENAGGLSFSLLVFFSTSVGCISVLVLRRLTLGAELGGPRVWAWVTCVYFMLLWVIFVVLSSLRVSGII</sequence>
<evidence type="ECO:0000256" key="4">
    <source>
        <dbReference type="ARBA" id="ARBA00022989"/>
    </source>
</evidence>
<feature type="transmembrane region" description="Helical" evidence="7">
    <location>
        <begin position="343"/>
        <end position="362"/>
    </location>
</feature>
<feature type="transmembrane region" description="Helical" evidence="7">
    <location>
        <begin position="94"/>
        <end position="116"/>
    </location>
</feature>
<evidence type="ECO:0000256" key="7">
    <source>
        <dbReference type="SAM" id="Phobius"/>
    </source>
</evidence>
<dbReference type="PANTHER" id="PTHR11878">
    <property type="entry name" value="SODIUM/CALCIUM EXCHANGER"/>
    <property type="match status" value="1"/>
</dbReference>
<gene>
    <name evidence="9" type="ORF">HS088_TW17G00178</name>
</gene>
<keyword evidence="4 7" id="KW-1133">Transmembrane helix</keyword>
<dbReference type="GO" id="GO:0055085">
    <property type="term" value="P:transmembrane transport"/>
    <property type="evidence" value="ECO:0007669"/>
    <property type="project" value="InterPro"/>
</dbReference>
<feature type="transmembrane region" description="Helical" evidence="7">
    <location>
        <begin position="199"/>
        <end position="218"/>
    </location>
</feature>
<keyword evidence="6 7" id="KW-0472">Membrane</keyword>
<evidence type="ECO:0000256" key="2">
    <source>
        <dbReference type="ARBA" id="ARBA00022448"/>
    </source>
</evidence>
<dbReference type="FunCoup" id="A0A7J7CET1">
    <property type="interactions" value="544"/>
</dbReference>
<accession>A0A7J7CET1</accession>
<dbReference type="EMBL" id="JAAARO010000017">
    <property type="protein sequence ID" value="KAF5732648.1"/>
    <property type="molecule type" value="Genomic_DNA"/>
</dbReference>
<dbReference type="InterPro" id="IPR044880">
    <property type="entry name" value="NCX_ion-bd_dom_sf"/>
</dbReference>
<dbReference type="AlphaFoldDB" id="A0A7J7CET1"/>
<name>A0A7J7CET1_TRIWF</name>
<comment type="caution">
    <text evidence="9">The sequence shown here is derived from an EMBL/GenBank/DDBJ whole genome shotgun (WGS) entry which is preliminary data.</text>
</comment>
<dbReference type="PANTHER" id="PTHR11878:SF65">
    <property type="entry name" value="NA_CA-EXCHANGE PROTEIN, ISOFORM G"/>
    <property type="match status" value="1"/>
</dbReference>
<feature type="transmembrane region" description="Helical" evidence="7">
    <location>
        <begin position="368"/>
        <end position="387"/>
    </location>
</feature>
<keyword evidence="5" id="KW-0406">Ion transport</keyword>
<dbReference type="InterPro" id="IPR051171">
    <property type="entry name" value="CaCA"/>
</dbReference>
<evidence type="ECO:0000313" key="9">
    <source>
        <dbReference type="EMBL" id="KAF5732648.1"/>
    </source>
</evidence>
<evidence type="ECO:0000259" key="8">
    <source>
        <dbReference type="Pfam" id="PF01699"/>
    </source>
</evidence>
<dbReference type="InterPro" id="IPR004837">
    <property type="entry name" value="NaCa_Exmemb"/>
</dbReference>
<evidence type="ECO:0000256" key="1">
    <source>
        <dbReference type="ARBA" id="ARBA00004127"/>
    </source>
</evidence>
<feature type="transmembrane region" description="Helical" evidence="7">
    <location>
        <begin position="168"/>
        <end position="187"/>
    </location>
</feature>
<dbReference type="GO" id="GO:0012505">
    <property type="term" value="C:endomembrane system"/>
    <property type="evidence" value="ECO:0007669"/>
    <property type="project" value="UniProtKB-SubCell"/>
</dbReference>
<dbReference type="Proteomes" id="UP000593562">
    <property type="component" value="Unassembled WGS sequence"/>
</dbReference>
<comment type="subcellular location">
    <subcellularLocation>
        <location evidence="1">Endomembrane system</location>
        <topology evidence="1">Multi-pass membrane protein</topology>
    </subcellularLocation>
</comment>
<feature type="transmembrane region" description="Helical" evidence="7">
    <location>
        <begin position="136"/>
        <end position="156"/>
    </location>
</feature>
<keyword evidence="10" id="KW-1185">Reference proteome</keyword>
<dbReference type="GO" id="GO:0030001">
    <property type="term" value="P:metal ion transport"/>
    <property type="evidence" value="ECO:0007669"/>
    <property type="project" value="TreeGrafter"/>
</dbReference>
<feature type="transmembrane region" description="Helical" evidence="7">
    <location>
        <begin position="514"/>
        <end position="535"/>
    </location>
</feature>
<evidence type="ECO:0000313" key="10">
    <source>
        <dbReference type="Proteomes" id="UP000593562"/>
    </source>
</evidence>
<evidence type="ECO:0000256" key="3">
    <source>
        <dbReference type="ARBA" id="ARBA00022692"/>
    </source>
</evidence>
<evidence type="ECO:0000256" key="6">
    <source>
        <dbReference type="ARBA" id="ARBA00023136"/>
    </source>
</evidence>